<dbReference type="PROSITE" id="PS00941">
    <property type="entry name" value="CARBOXYLESTERASE_B_2"/>
    <property type="match status" value="1"/>
</dbReference>
<dbReference type="OrthoDB" id="19653at2759"/>
<dbReference type="GO" id="GO:0052689">
    <property type="term" value="F:carboxylic ester hydrolase activity"/>
    <property type="evidence" value="ECO:0007669"/>
    <property type="project" value="UniProtKB-KW"/>
</dbReference>
<evidence type="ECO:0000256" key="3">
    <source>
        <dbReference type="ARBA" id="ARBA00022801"/>
    </source>
</evidence>
<dbReference type="Pfam" id="PF00135">
    <property type="entry name" value="COesterase"/>
    <property type="match status" value="1"/>
</dbReference>
<keyword evidence="7" id="KW-0472">Membrane</keyword>
<proteinExistence type="evidence at transcript level"/>
<keyword evidence="7" id="KW-0812">Transmembrane</keyword>
<protein>
    <recommendedName>
        <fullName evidence="6">Carboxylic ester hydrolase</fullName>
        <ecNumber evidence="6">3.1.1.-</ecNumber>
    </recommendedName>
</protein>
<evidence type="ECO:0000256" key="2">
    <source>
        <dbReference type="ARBA" id="ARBA00022487"/>
    </source>
</evidence>
<keyword evidence="3 6" id="KW-0378">Hydrolase</keyword>
<sequence>MQVMSKIFYVYCAISAVIFAYWLKVKVKDPTFPYFENGNPVLKIHTGQIRGHPLKTENGKSYYAFQEIPYAAPPVGELRFQEAIQPEPWSGILDTTKNTKVCYQKKPPLDDQTPDPRENEDCLYLNVFTPKLPLEETSSLLPVMVYIYGGIGQSGEPTEYNFDLFLEQDIVVVTLNFRSGALGLLTTKDGVFPANIALKDQNLALKWIQSNINYFGGDPSKVTLAGHSSGAVSVGFHVISKQSKGLLSRAILQSASPIAHIGITVDARHNAFAVGKALDPNFSFTNSSTDLLRLLKTLPAEKIMRTEIEVPPHLRGNLPYNVPANWTMTIEDPTEKNAFLTGPFHDNVEDGNINKVPILIGITDEEMMGIDLTPEMAASVDNNITCIVNSKANIKEEKKLAFATELRDIYTKVPFQQNMTAFYKFNSDVIFASALIRHADLHSKHADTYFYQFSYKGHLNGLLKPLKRPPGLGRNGHCEELPYLYKYRWDPDVIPSPSDILTRKRLATLWGNFIKYANPTPSRDPVLEKKIWPKVTPNELNYLDIDHNLSVRKDPRSYKAWKQRLEKYLEHPITTY</sequence>
<accession>A0A0A7EQL7</accession>
<dbReference type="PROSITE" id="PS00122">
    <property type="entry name" value="CARBOXYLESTERASE_B_1"/>
    <property type="match status" value="1"/>
</dbReference>
<keyword evidence="4" id="KW-1015">Disulfide bond</keyword>
<name>A0A0A7EQL7_LEPDE</name>
<dbReference type="EC" id="3.1.1.-" evidence="6"/>
<evidence type="ECO:0000256" key="4">
    <source>
        <dbReference type="ARBA" id="ARBA00023157"/>
    </source>
</evidence>
<dbReference type="Gene3D" id="3.40.50.1820">
    <property type="entry name" value="alpha/beta hydrolase"/>
    <property type="match status" value="1"/>
</dbReference>
<evidence type="ECO:0000256" key="1">
    <source>
        <dbReference type="ARBA" id="ARBA00005964"/>
    </source>
</evidence>
<feature type="transmembrane region" description="Helical" evidence="7">
    <location>
        <begin position="7"/>
        <end position="23"/>
    </location>
</feature>
<evidence type="ECO:0000259" key="8">
    <source>
        <dbReference type="Pfam" id="PF00135"/>
    </source>
</evidence>
<keyword evidence="2" id="KW-0719">Serine esterase</keyword>
<dbReference type="PANTHER" id="PTHR43142">
    <property type="entry name" value="CARBOXYLIC ESTER HYDROLASE"/>
    <property type="match status" value="1"/>
</dbReference>
<evidence type="ECO:0000313" key="9">
    <source>
        <dbReference type="EMBL" id="AIY68351.1"/>
    </source>
</evidence>
<keyword evidence="7" id="KW-1133">Transmembrane helix</keyword>
<evidence type="ECO:0000256" key="6">
    <source>
        <dbReference type="RuleBase" id="RU361235"/>
    </source>
</evidence>
<organism evidence="9">
    <name type="scientific">Leptinotarsa decemlineata</name>
    <name type="common">Colorado potato beetle</name>
    <name type="synonym">Doryphora decemlineata</name>
    <dbReference type="NCBI Taxonomy" id="7539"/>
    <lineage>
        <taxon>Eukaryota</taxon>
        <taxon>Metazoa</taxon>
        <taxon>Ecdysozoa</taxon>
        <taxon>Arthropoda</taxon>
        <taxon>Hexapoda</taxon>
        <taxon>Insecta</taxon>
        <taxon>Pterygota</taxon>
        <taxon>Neoptera</taxon>
        <taxon>Endopterygota</taxon>
        <taxon>Coleoptera</taxon>
        <taxon>Polyphaga</taxon>
        <taxon>Cucujiformia</taxon>
        <taxon>Chrysomeloidea</taxon>
        <taxon>Chrysomelidae</taxon>
        <taxon>Chrysomelinae</taxon>
        <taxon>Doryphorini</taxon>
        <taxon>Leptinotarsa</taxon>
    </lineage>
</organism>
<keyword evidence="5" id="KW-0325">Glycoprotein</keyword>
<reference evidence="9" key="1">
    <citation type="submission" date="2014-07" db="EMBL/GenBank/DDBJ databases">
        <title>Identification of esterase genes and their expression profiles in several pesticides treated Colorado potato beetle, Leptinotarsa decemlineata.</title>
        <authorList>
            <person name="Lv F."/>
            <person name="Fu K."/>
        </authorList>
    </citation>
    <scope>NUCLEOTIDE SEQUENCE</scope>
</reference>
<dbReference type="InterPro" id="IPR002018">
    <property type="entry name" value="CarbesteraseB"/>
</dbReference>
<dbReference type="InterPro" id="IPR029058">
    <property type="entry name" value="AB_hydrolase_fold"/>
</dbReference>
<feature type="domain" description="Carboxylesterase type B" evidence="8">
    <location>
        <begin position="39"/>
        <end position="555"/>
    </location>
</feature>
<comment type="similarity">
    <text evidence="1 6">Belongs to the type-B carboxylesterase/lipase family.</text>
</comment>
<dbReference type="PANTHER" id="PTHR43142:SF1">
    <property type="entry name" value="CARBOXYLIC ESTER HYDROLASE"/>
    <property type="match status" value="1"/>
</dbReference>
<dbReference type="InterPro" id="IPR019819">
    <property type="entry name" value="Carboxylesterase_B_CS"/>
</dbReference>
<dbReference type="InterPro" id="IPR019826">
    <property type="entry name" value="Carboxylesterase_B_AS"/>
</dbReference>
<dbReference type="AlphaFoldDB" id="A0A0A7EQL7"/>
<evidence type="ECO:0000256" key="7">
    <source>
        <dbReference type="SAM" id="Phobius"/>
    </source>
</evidence>
<dbReference type="SUPFAM" id="SSF53474">
    <property type="entry name" value="alpha/beta-Hydrolases"/>
    <property type="match status" value="1"/>
</dbReference>
<evidence type="ECO:0000256" key="5">
    <source>
        <dbReference type="ARBA" id="ARBA00023180"/>
    </source>
</evidence>
<dbReference type="EMBL" id="KM220560">
    <property type="protein sequence ID" value="AIY68351.1"/>
    <property type="molecule type" value="mRNA"/>
</dbReference>
<dbReference type="ESTHER" id="lepde-a0a0a7eql7">
    <property type="family name" value="Carb_B_Arthropoda"/>
</dbReference>